<evidence type="ECO:0000313" key="10">
    <source>
        <dbReference type="EMBL" id="OWM83976.1"/>
    </source>
</evidence>
<comment type="similarity">
    <text evidence="2">Belongs to the SecE/SEC61-gamma family.</text>
</comment>
<keyword evidence="6 9" id="KW-1133">Transmembrane helix</keyword>
<evidence type="ECO:0000313" key="11">
    <source>
        <dbReference type="Proteomes" id="UP000197138"/>
    </source>
</evidence>
<dbReference type="PANTHER" id="PTHR37247:SF1">
    <property type="entry name" value="TRANSMEMBRANE PROTEIN"/>
    <property type="match status" value="1"/>
</dbReference>
<name>A0A218XGW5_PUNGR</name>
<dbReference type="EMBL" id="MTKT01001810">
    <property type="protein sequence ID" value="OWM83976.1"/>
    <property type="molecule type" value="Genomic_DNA"/>
</dbReference>
<feature type="transmembrane region" description="Helical" evidence="9">
    <location>
        <begin position="123"/>
        <end position="148"/>
    </location>
</feature>
<dbReference type="InterPro" id="IPR038379">
    <property type="entry name" value="SecE_sf"/>
</dbReference>
<keyword evidence="8 9" id="KW-0472">Membrane</keyword>
<dbReference type="Pfam" id="PF00584">
    <property type="entry name" value="SecE"/>
    <property type="match status" value="1"/>
</dbReference>
<evidence type="ECO:0000256" key="8">
    <source>
        <dbReference type="ARBA" id="ARBA00023136"/>
    </source>
</evidence>
<dbReference type="GO" id="GO:0016020">
    <property type="term" value="C:membrane"/>
    <property type="evidence" value="ECO:0007669"/>
    <property type="project" value="UniProtKB-SubCell"/>
</dbReference>
<dbReference type="Proteomes" id="UP000197138">
    <property type="component" value="Unassembled WGS sequence"/>
</dbReference>
<evidence type="ECO:0000256" key="2">
    <source>
        <dbReference type="ARBA" id="ARBA00008274"/>
    </source>
</evidence>
<dbReference type="HAMAP" id="MF_00422">
    <property type="entry name" value="SecE"/>
    <property type="match status" value="1"/>
</dbReference>
<sequence length="157" mass="17785">MGTVPGLTASCPGLLSSSCPKLFLGNQRCGFMRNESFPRFRCPSRKILYLNTRHLCDKRAAVAARRGNQELSFDPDLSPEEPFWLALIKELIWSLKSMLSFLREQPSQLKYIEWPSFQSTLRTAMLTLVLVALLIVALTSVDTVLSYVSSWLLRKNS</sequence>
<keyword evidence="3" id="KW-0813">Transport</keyword>
<dbReference type="GO" id="GO:0008320">
    <property type="term" value="F:protein transmembrane transporter activity"/>
    <property type="evidence" value="ECO:0007669"/>
    <property type="project" value="InterPro"/>
</dbReference>
<keyword evidence="5" id="KW-0653">Protein transport</keyword>
<dbReference type="GO" id="GO:0006605">
    <property type="term" value="P:protein targeting"/>
    <property type="evidence" value="ECO:0007669"/>
    <property type="project" value="InterPro"/>
</dbReference>
<dbReference type="InterPro" id="IPR001901">
    <property type="entry name" value="Translocase_SecE/Sec61-g"/>
</dbReference>
<gene>
    <name evidence="10" type="ORF">CDL15_Pgr004407</name>
</gene>
<proteinExistence type="inferred from homology"/>
<dbReference type="NCBIfam" id="TIGR00964">
    <property type="entry name" value="secE_bact"/>
    <property type="match status" value="1"/>
</dbReference>
<evidence type="ECO:0000256" key="5">
    <source>
        <dbReference type="ARBA" id="ARBA00022927"/>
    </source>
</evidence>
<protein>
    <submittedName>
        <fullName evidence="10">Uncharacterized protein</fullName>
    </submittedName>
</protein>
<dbReference type="AlphaFoldDB" id="A0A218XGW5"/>
<evidence type="ECO:0000256" key="7">
    <source>
        <dbReference type="ARBA" id="ARBA00023010"/>
    </source>
</evidence>
<keyword evidence="7" id="KW-0811">Translocation</keyword>
<accession>A0A218XGW5</accession>
<reference evidence="11" key="1">
    <citation type="journal article" date="2017" name="Plant J.">
        <title>The pomegranate (Punica granatum L.) genome and the genomics of punicalagin biosynthesis.</title>
        <authorList>
            <person name="Qin G."/>
            <person name="Xu C."/>
            <person name="Ming R."/>
            <person name="Tang H."/>
            <person name="Guyot R."/>
            <person name="Kramer E.M."/>
            <person name="Hu Y."/>
            <person name="Yi X."/>
            <person name="Qi Y."/>
            <person name="Xu X."/>
            <person name="Gao Z."/>
            <person name="Pan H."/>
            <person name="Jian J."/>
            <person name="Tian Y."/>
            <person name="Yue Z."/>
            <person name="Xu Y."/>
        </authorList>
    </citation>
    <scope>NUCLEOTIDE SEQUENCE [LARGE SCALE GENOMIC DNA]</scope>
    <source>
        <strain evidence="11">cv. Dabenzi</strain>
    </source>
</reference>
<evidence type="ECO:0000256" key="3">
    <source>
        <dbReference type="ARBA" id="ARBA00022448"/>
    </source>
</evidence>
<dbReference type="GO" id="GO:0006886">
    <property type="term" value="P:intracellular protein transport"/>
    <property type="evidence" value="ECO:0007669"/>
    <property type="project" value="InterPro"/>
</dbReference>
<evidence type="ECO:0000256" key="1">
    <source>
        <dbReference type="ARBA" id="ARBA00004370"/>
    </source>
</evidence>
<dbReference type="GO" id="GO:0009306">
    <property type="term" value="P:protein secretion"/>
    <property type="evidence" value="ECO:0007669"/>
    <property type="project" value="InterPro"/>
</dbReference>
<comment type="caution">
    <text evidence="10">The sequence shown here is derived from an EMBL/GenBank/DDBJ whole genome shotgun (WGS) entry which is preliminary data.</text>
</comment>
<dbReference type="Gene3D" id="1.20.5.1030">
    <property type="entry name" value="Preprotein translocase secy subunit"/>
    <property type="match status" value="1"/>
</dbReference>
<evidence type="ECO:0000256" key="6">
    <source>
        <dbReference type="ARBA" id="ARBA00022989"/>
    </source>
</evidence>
<dbReference type="PANTHER" id="PTHR37247">
    <property type="entry name" value="TRANSMEMBRANE PROTEIN"/>
    <property type="match status" value="1"/>
</dbReference>
<evidence type="ECO:0000256" key="4">
    <source>
        <dbReference type="ARBA" id="ARBA00022692"/>
    </source>
</evidence>
<comment type="subcellular location">
    <subcellularLocation>
        <location evidence="1">Membrane</location>
    </subcellularLocation>
</comment>
<dbReference type="InterPro" id="IPR005807">
    <property type="entry name" value="SecE_bac"/>
</dbReference>
<keyword evidence="4 9" id="KW-0812">Transmembrane</keyword>
<organism evidence="10 11">
    <name type="scientific">Punica granatum</name>
    <name type="common">Pomegranate</name>
    <dbReference type="NCBI Taxonomy" id="22663"/>
    <lineage>
        <taxon>Eukaryota</taxon>
        <taxon>Viridiplantae</taxon>
        <taxon>Streptophyta</taxon>
        <taxon>Embryophyta</taxon>
        <taxon>Tracheophyta</taxon>
        <taxon>Spermatophyta</taxon>
        <taxon>Magnoliopsida</taxon>
        <taxon>eudicotyledons</taxon>
        <taxon>Gunneridae</taxon>
        <taxon>Pentapetalae</taxon>
        <taxon>rosids</taxon>
        <taxon>malvids</taxon>
        <taxon>Myrtales</taxon>
        <taxon>Lythraceae</taxon>
        <taxon>Punica</taxon>
    </lineage>
</organism>
<evidence type="ECO:0000256" key="9">
    <source>
        <dbReference type="SAM" id="Phobius"/>
    </source>
</evidence>